<evidence type="ECO:0000313" key="2">
    <source>
        <dbReference type="EMBL" id="CAG9184058.1"/>
    </source>
</evidence>
<evidence type="ECO:0000256" key="1">
    <source>
        <dbReference type="SAM" id="MobiDB-lite"/>
    </source>
</evidence>
<comment type="caution">
    <text evidence="2">The sequence shown here is derived from an EMBL/GenBank/DDBJ whole genome shotgun (WGS) entry which is preliminary data.</text>
</comment>
<accession>A0ABN7ZFT2</accession>
<reference evidence="2 3" key="1">
    <citation type="submission" date="2021-08" db="EMBL/GenBank/DDBJ databases">
        <authorList>
            <person name="Peeters C."/>
        </authorList>
    </citation>
    <scope>NUCLEOTIDE SEQUENCE [LARGE SCALE GENOMIC DNA]</scope>
    <source>
        <strain evidence="2 3">LMG 32289</strain>
    </source>
</reference>
<evidence type="ECO:0000313" key="3">
    <source>
        <dbReference type="Proteomes" id="UP000706525"/>
    </source>
</evidence>
<protein>
    <submittedName>
        <fullName evidence="2">Uncharacterized protein</fullName>
    </submittedName>
</protein>
<organism evidence="2 3">
    <name type="scientific">Cupriavidus pampae</name>
    <dbReference type="NCBI Taxonomy" id="659251"/>
    <lineage>
        <taxon>Bacteria</taxon>
        <taxon>Pseudomonadati</taxon>
        <taxon>Pseudomonadota</taxon>
        <taxon>Betaproteobacteria</taxon>
        <taxon>Burkholderiales</taxon>
        <taxon>Burkholderiaceae</taxon>
        <taxon>Cupriavidus</taxon>
    </lineage>
</organism>
<proteinExistence type="predicted"/>
<keyword evidence="3" id="KW-1185">Reference proteome</keyword>
<dbReference type="RefSeq" id="WP_223994132.1">
    <property type="nucleotide sequence ID" value="NZ_CAJZAG010000012.1"/>
</dbReference>
<name>A0ABN7ZFT2_9BURK</name>
<dbReference type="Proteomes" id="UP000706525">
    <property type="component" value="Unassembled WGS sequence"/>
</dbReference>
<feature type="compositionally biased region" description="Polar residues" evidence="1">
    <location>
        <begin position="126"/>
        <end position="139"/>
    </location>
</feature>
<gene>
    <name evidence="2" type="ORF">LMG32289_05498</name>
</gene>
<dbReference type="EMBL" id="CAJZAG010000012">
    <property type="protein sequence ID" value="CAG9184058.1"/>
    <property type="molecule type" value="Genomic_DNA"/>
</dbReference>
<sequence length="139" mass="15653">MWAEVMKLRLDGRVLHKGWWGAQTLYRGNLVMRQSPDQHTHRYSMQAWLKSAPHQDPKELGVLFDAELLWIDGDAMCLTGYERDTFMNREVRQSWLVRAITLQQAQAAPERARGPAVAAHTVAPGTPSSDGDNRTTGPA</sequence>
<feature type="region of interest" description="Disordered" evidence="1">
    <location>
        <begin position="107"/>
        <end position="139"/>
    </location>
</feature>